<evidence type="ECO:0000313" key="1">
    <source>
        <dbReference type="EMBL" id="EJU04743.1"/>
    </source>
</evidence>
<dbReference type="RefSeq" id="XP_040631637.1">
    <property type="nucleotide sequence ID" value="XM_040767957.1"/>
</dbReference>
<accession>M5GG24</accession>
<name>M5GG24_DACPD</name>
<dbReference type="AlphaFoldDB" id="M5GG24"/>
<sequence length="462" mass="50758">MLWELLVPVMGTKISTKWKRRHLGAPIGAANEDLPLEAWTEEDDNAGPTLPAITALEEEDAETTGALPGDSQETNQLASDSQKQVALVAKPLIAGTLPWGGIPASVLMPASTEVGPSATITEMEEEVVAHAKGVEMDAEQEEAKEAEAVEKAVMADVTEKKEDKPKRPKPCRAYQKTATALPPSNADEVEFVDGVPSGKATDMLVAFVPASADRPGSLTRGNMLESDTVEAVIPRRVMEKPITPVNTMSGKGLKNKGKVWLSAWNAPEPTTRLVKGHNLKAKPTTIAEGFQLLQMLYGTWWEVALLEDQCNLCAKEGMHCWSQGVTHCCMLCHQRLKECSLAPSTDKCKGCVVRKMKSLADVLGEDREWPEVTKPAKWEQVHVLLEQASSWLFMAGTPINKWAMEIHLNQAGLTFVLNTGQDEILYVHLPRKDNHAPMGMWYEMNLSGHQLISWSRDMTKPL</sequence>
<protein>
    <submittedName>
        <fullName evidence="1">Uncharacterized protein</fullName>
    </submittedName>
</protein>
<dbReference type="HOGENOM" id="CLU_591856_0_0_1"/>
<gene>
    <name evidence="1" type="ORF">DACRYDRAFT_104618</name>
</gene>
<dbReference type="GeneID" id="63683019"/>
<dbReference type="EMBL" id="JH795857">
    <property type="protein sequence ID" value="EJU04743.1"/>
    <property type="molecule type" value="Genomic_DNA"/>
</dbReference>
<reference evidence="1 2" key="1">
    <citation type="journal article" date="2012" name="Science">
        <title>The Paleozoic origin of enzymatic lignin decomposition reconstructed from 31 fungal genomes.</title>
        <authorList>
            <person name="Floudas D."/>
            <person name="Binder M."/>
            <person name="Riley R."/>
            <person name="Barry K."/>
            <person name="Blanchette R.A."/>
            <person name="Henrissat B."/>
            <person name="Martinez A.T."/>
            <person name="Otillar R."/>
            <person name="Spatafora J.W."/>
            <person name="Yadav J.S."/>
            <person name="Aerts A."/>
            <person name="Benoit I."/>
            <person name="Boyd A."/>
            <person name="Carlson A."/>
            <person name="Copeland A."/>
            <person name="Coutinho P.M."/>
            <person name="de Vries R.P."/>
            <person name="Ferreira P."/>
            <person name="Findley K."/>
            <person name="Foster B."/>
            <person name="Gaskell J."/>
            <person name="Glotzer D."/>
            <person name="Gorecki P."/>
            <person name="Heitman J."/>
            <person name="Hesse C."/>
            <person name="Hori C."/>
            <person name="Igarashi K."/>
            <person name="Jurgens J.A."/>
            <person name="Kallen N."/>
            <person name="Kersten P."/>
            <person name="Kohler A."/>
            <person name="Kuees U."/>
            <person name="Kumar T.K.A."/>
            <person name="Kuo A."/>
            <person name="LaButti K."/>
            <person name="Larrondo L.F."/>
            <person name="Lindquist E."/>
            <person name="Ling A."/>
            <person name="Lombard V."/>
            <person name="Lucas S."/>
            <person name="Lundell T."/>
            <person name="Martin R."/>
            <person name="McLaughlin D.J."/>
            <person name="Morgenstern I."/>
            <person name="Morin E."/>
            <person name="Murat C."/>
            <person name="Nagy L.G."/>
            <person name="Nolan M."/>
            <person name="Ohm R.A."/>
            <person name="Patyshakuliyeva A."/>
            <person name="Rokas A."/>
            <person name="Ruiz-Duenas F.J."/>
            <person name="Sabat G."/>
            <person name="Salamov A."/>
            <person name="Samejima M."/>
            <person name="Schmutz J."/>
            <person name="Slot J.C."/>
            <person name="St John F."/>
            <person name="Stenlid J."/>
            <person name="Sun H."/>
            <person name="Sun S."/>
            <person name="Syed K."/>
            <person name="Tsang A."/>
            <person name="Wiebenga A."/>
            <person name="Young D."/>
            <person name="Pisabarro A."/>
            <person name="Eastwood D.C."/>
            <person name="Martin F."/>
            <person name="Cullen D."/>
            <person name="Grigoriev I.V."/>
            <person name="Hibbett D.S."/>
        </authorList>
    </citation>
    <scope>NUCLEOTIDE SEQUENCE [LARGE SCALE GENOMIC DNA]</scope>
    <source>
        <strain evidence="1 2">DJM-731 SS1</strain>
    </source>
</reference>
<dbReference type="Proteomes" id="UP000030653">
    <property type="component" value="Unassembled WGS sequence"/>
</dbReference>
<evidence type="ECO:0000313" key="2">
    <source>
        <dbReference type="Proteomes" id="UP000030653"/>
    </source>
</evidence>
<proteinExistence type="predicted"/>
<keyword evidence="2" id="KW-1185">Reference proteome</keyword>
<organism evidence="1 2">
    <name type="scientific">Dacryopinax primogenitus (strain DJM 731)</name>
    <name type="common">Brown rot fungus</name>
    <dbReference type="NCBI Taxonomy" id="1858805"/>
    <lineage>
        <taxon>Eukaryota</taxon>
        <taxon>Fungi</taxon>
        <taxon>Dikarya</taxon>
        <taxon>Basidiomycota</taxon>
        <taxon>Agaricomycotina</taxon>
        <taxon>Dacrymycetes</taxon>
        <taxon>Dacrymycetales</taxon>
        <taxon>Dacrymycetaceae</taxon>
        <taxon>Dacryopinax</taxon>
    </lineage>
</organism>